<keyword evidence="2" id="KW-1185">Reference proteome</keyword>
<gene>
    <name evidence="1" type="ORF">GR167_11990</name>
</gene>
<proteinExistence type="predicted"/>
<dbReference type="EMBL" id="WWEN01000004">
    <property type="protein sequence ID" value="MYM56027.1"/>
    <property type="molecule type" value="Genomic_DNA"/>
</dbReference>
<evidence type="ECO:0000313" key="2">
    <source>
        <dbReference type="Proteomes" id="UP000479043"/>
    </source>
</evidence>
<dbReference type="Proteomes" id="UP000479043">
    <property type="component" value="Unassembled WGS sequence"/>
</dbReference>
<sequence>MTQQDDPIRLRPDGSIDIAYYTQRGRVMRSEQAHRMLRGTAQSAPRWYRRGLWGFFPRVAS</sequence>
<organism evidence="1 2">
    <name type="scientific">Thalassovita mangrovi</name>
    <dbReference type="NCBI Taxonomy" id="2692236"/>
    <lineage>
        <taxon>Bacteria</taxon>
        <taxon>Pseudomonadati</taxon>
        <taxon>Pseudomonadota</taxon>
        <taxon>Alphaproteobacteria</taxon>
        <taxon>Rhodobacterales</taxon>
        <taxon>Roseobacteraceae</taxon>
        <taxon>Thalassovita</taxon>
    </lineage>
</organism>
<comment type="caution">
    <text evidence="1">The sequence shown here is derived from an EMBL/GenBank/DDBJ whole genome shotgun (WGS) entry which is preliminary data.</text>
</comment>
<dbReference type="AlphaFoldDB" id="A0A6L8LJ11"/>
<name>A0A6L8LJ11_9RHOB</name>
<accession>A0A6L8LJ11</accession>
<protein>
    <submittedName>
        <fullName evidence="1">Uncharacterized protein</fullName>
    </submittedName>
</protein>
<reference evidence="1 2" key="1">
    <citation type="submission" date="2020-01" db="EMBL/GenBank/DDBJ databases">
        <authorList>
            <person name="Chen S."/>
        </authorList>
    </citation>
    <scope>NUCLEOTIDE SEQUENCE [LARGE SCALE GENOMIC DNA]</scope>
    <source>
        <strain evidence="1 2">GS-10</strain>
    </source>
</reference>
<evidence type="ECO:0000313" key="1">
    <source>
        <dbReference type="EMBL" id="MYM56027.1"/>
    </source>
</evidence>